<evidence type="ECO:0000313" key="2">
    <source>
        <dbReference type="Proteomes" id="UP000184231"/>
    </source>
</evidence>
<sequence length="109" mass="12600">MDKTSQESFEEAREKIHLKIRFYYKLLELLGQSQINSNLLEVRSNPMAFLNSPELEIEAIIKDNIPIKIKNMDAKGLSMTSPFINERARQITIASLANGLHRFLQDDHK</sequence>
<evidence type="ECO:0000313" key="1">
    <source>
        <dbReference type="EMBL" id="SHJ89792.1"/>
    </source>
</evidence>
<reference evidence="1 2" key="1">
    <citation type="submission" date="2016-11" db="EMBL/GenBank/DDBJ databases">
        <authorList>
            <person name="Jaros S."/>
            <person name="Januszkiewicz K."/>
            <person name="Wedrychowicz H."/>
        </authorList>
    </citation>
    <scope>NUCLEOTIDE SEQUENCE [LARGE SCALE GENOMIC DNA]</scope>
    <source>
        <strain evidence="1 2">CGMCC 1.8863</strain>
    </source>
</reference>
<gene>
    <name evidence="1" type="ORF">SAMN04487911_15312</name>
</gene>
<dbReference type="RefSeq" id="WP_072766025.1">
    <property type="nucleotide sequence ID" value="NZ_FQYX01000053.1"/>
</dbReference>
<keyword evidence="2" id="KW-1185">Reference proteome</keyword>
<dbReference type="EMBL" id="FQYX01000053">
    <property type="protein sequence ID" value="SHJ89792.1"/>
    <property type="molecule type" value="Genomic_DNA"/>
</dbReference>
<accession>A0A1M6N270</accession>
<protein>
    <submittedName>
        <fullName evidence="1">Uncharacterized protein</fullName>
    </submittedName>
</protein>
<dbReference type="Proteomes" id="UP000184231">
    <property type="component" value="Unassembled WGS sequence"/>
</dbReference>
<proteinExistence type="predicted"/>
<dbReference type="STRING" id="558155.SAMN04487911_15312"/>
<name>A0A1M6N270_9FLAO</name>
<dbReference type="AlphaFoldDB" id="A0A1M6N270"/>
<organism evidence="1 2">
    <name type="scientific">Arenibacter nanhaiticus</name>
    <dbReference type="NCBI Taxonomy" id="558155"/>
    <lineage>
        <taxon>Bacteria</taxon>
        <taxon>Pseudomonadati</taxon>
        <taxon>Bacteroidota</taxon>
        <taxon>Flavobacteriia</taxon>
        <taxon>Flavobacteriales</taxon>
        <taxon>Flavobacteriaceae</taxon>
        <taxon>Arenibacter</taxon>
    </lineage>
</organism>